<sequence>MATGLVLAGCANTVEGTPTANQVQVSSYKADAATSAAAASASKQAAAKAKATSDNCGPFRKTTGAQVDRYNEFVDAHDAGDVSVADKNAKRDAAAQALEDAAKTVEAQVTASGPDLAPEVAQKLTDYVSAARDLAASVRKLTTNSSVAPLNDASHKVNDTLTAVRNACPA</sequence>
<organism evidence="1 2">
    <name type="scientific">Nocardia tengchongensis</name>
    <dbReference type="NCBI Taxonomy" id="2055889"/>
    <lineage>
        <taxon>Bacteria</taxon>
        <taxon>Bacillati</taxon>
        <taxon>Actinomycetota</taxon>
        <taxon>Actinomycetes</taxon>
        <taxon>Mycobacteriales</taxon>
        <taxon>Nocardiaceae</taxon>
        <taxon>Nocardia</taxon>
    </lineage>
</organism>
<evidence type="ECO:0000313" key="2">
    <source>
        <dbReference type="Proteomes" id="UP000683310"/>
    </source>
</evidence>
<dbReference type="Proteomes" id="UP000683310">
    <property type="component" value="Chromosome"/>
</dbReference>
<evidence type="ECO:0008006" key="3">
    <source>
        <dbReference type="Google" id="ProtNLM"/>
    </source>
</evidence>
<dbReference type="EMBL" id="CP074371">
    <property type="protein sequence ID" value="QVI24918.1"/>
    <property type="molecule type" value="Genomic_DNA"/>
</dbReference>
<reference evidence="1 2" key="1">
    <citation type="submission" date="2021-04" db="EMBL/GenBank/DDBJ databases">
        <title>Nocardia tengchongensis.</title>
        <authorList>
            <person name="Zhuang k."/>
            <person name="Ran Y."/>
            <person name="Li W."/>
        </authorList>
    </citation>
    <scope>NUCLEOTIDE SEQUENCE [LARGE SCALE GENOMIC DNA]</scope>
    <source>
        <strain evidence="1 2">CFH S0057</strain>
    </source>
</reference>
<gene>
    <name evidence="1" type="ORF">KHQ06_15865</name>
</gene>
<name>A0ABX8CYD7_9NOCA</name>
<evidence type="ECO:0000313" key="1">
    <source>
        <dbReference type="EMBL" id="QVI24918.1"/>
    </source>
</evidence>
<proteinExistence type="predicted"/>
<accession>A0ABX8CYD7</accession>
<keyword evidence="2" id="KW-1185">Reference proteome</keyword>
<protein>
    <recommendedName>
        <fullName evidence="3">Lipoprotein</fullName>
    </recommendedName>
</protein>